<evidence type="ECO:0000256" key="1">
    <source>
        <dbReference type="SAM" id="MobiDB-lite"/>
    </source>
</evidence>
<organism evidence="2 3">
    <name type="scientific">Dictyobacter formicarum</name>
    <dbReference type="NCBI Taxonomy" id="2778368"/>
    <lineage>
        <taxon>Bacteria</taxon>
        <taxon>Bacillati</taxon>
        <taxon>Chloroflexota</taxon>
        <taxon>Ktedonobacteria</taxon>
        <taxon>Ktedonobacterales</taxon>
        <taxon>Dictyobacteraceae</taxon>
        <taxon>Dictyobacter</taxon>
    </lineage>
</organism>
<dbReference type="EMBL" id="BNJJ01000010">
    <property type="protein sequence ID" value="GHO85777.1"/>
    <property type="molecule type" value="Genomic_DNA"/>
</dbReference>
<protein>
    <recommendedName>
        <fullName evidence="4">General stress protein 17M-like domain-containing protein</fullName>
    </recommendedName>
</protein>
<dbReference type="Proteomes" id="UP000635565">
    <property type="component" value="Unassembled WGS sequence"/>
</dbReference>
<evidence type="ECO:0000313" key="3">
    <source>
        <dbReference type="Proteomes" id="UP000635565"/>
    </source>
</evidence>
<evidence type="ECO:0008006" key="4">
    <source>
        <dbReference type="Google" id="ProtNLM"/>
    </source>
</evidence>
<gene>
    <name evidence="2" type="ORF">KSZ_37830</name>
</gene>
<feature type="region of interest" description="Disordered" evidence="1">
    <location>
        <begin position="170"/>
        <end position="215"/>
    </location>
</feature>
<proteinExistence type="predicted"/>
<dbReference type="RefSeq" id="WP_201363421.1">
    <property type="nucleotide sequence ID" value="NZ_BNJJ01000010.1"/>
</dbReference>
<sequence>MAMTRPNLMCVFDEPAMAEDAINALERAGIGADQIYYSSRPSSSGFFASLRSLFTENGNTNVSRDLKDLGLSNDEADYYQQQHRVGHGIVAVHANGRESEVLSILQSYGAHIYGTQNAASQGAYDTMATDNSAYDANDATASTYQNDRAYNNADAGMNTYQNDRAYNQGANTYADDRTSDTLRRKEARVDNQNEVPMEERTRENYDANRDPDNNF</sequence>
<keyword evidence="3" id="KW-1185">Reference proteome</keyword>
<name>A0ABQ3VIQ4_9CHLR</name>
<comment type="caution">
    <text evidence="2">The sequence shown here is derived from an EMBL/GenBank/DDBJ whole genome shotgun (WGS) entry which is preliminary data.</text>
</comment>
<feature type="compositionally biased region" description="Basic and acidic residues" evidence="1">
    <location>
        <begin position="174"/>
        <end position="215"/>
    </location>
</feature>
<reference evidence="2 3" key="1">
    <citation type="journal article" date="2021" name="Int. J. Syst. Evol. Microbiol.">
        <title>Reticulibacter mediterranei gen. nov., sp. nov., within the new family Reticulibacteraceae fam. nov., and Ktedonospora formicarum gen. nov., sp. nov., Ktedonobacter robiniae sp. nov., Dictyobacter formicarum sp. nov. and Dictyobacter arantiisoli sp. nov., belonging to the class Ktedonobacteria.</title>
        <authorList>
            <person name="Yabe S."/>
            <person name="Zheng Y."/>
            <person name="Wang C.M."/>
            <person name="Sakai Y."/>
            <person name="Abe K."/>
            <person name="Yokota A."/>
            <person name="Donadio S."/>
            <person name="Cavaletti L."/>
            <person name="Monciardini P."/>
        </authorList>
    </citation>
    <scope>NUCLEOTIDE SEQUENCE [LARGE SCALE GENOMIC DNA]</scope>
    <source>
        <strain evidence="2 3">SOSP1-9</strain>
    </source>
</reference>
<accession>A0ABQ3VIQ4</accession>
<evidence type="ECO:0000313" key="2">
    <source>
        <dbReference type="EMBL" id="GHO85777.1"/>
    </source>
</evidence>